<proteinExistence type="predicted"/>
<reference evidence="2 3" key="1">
    <citation type="submission" date="2023-07" db="EMBL/GenBank/DDBJ databases">
        <title>Genomic Encyclopedia of Type Strains, Phase IV (KMG-IV): sequencing the most valuable type-strain genomes for metagenomic binning, comparative biology and taxonomic classification.</title>
        <authorList>
            <person name="Goeker M."/>
        </authorList>
    </citation>
    <scope>NUCLEOTIDE SEQUENCE [LARGE SCALE GENOMIC DNA]</scope>
    <source>
        <strain evidence="2 3">DSM 29005</strain>
    </source>
</reference>
<evidence type="ECO:0000313" key="2">
    <source>
        <dbReference type="EMBL" id="MDQ0232106.1"/>
    </source>
</evidence>
<feature type="transmembrane region" description="Helical" evidence="1">
    <location>
        <begin position="12"/>
        <end position="32"/>
    </location>
</feature>
<keyword evidence="3" id="KW-1185">Reference proteome</keyword>
<gene>
    <name evidence="2" type="ORF">J2S19_003391</name>
</gene>
<sequence>MDIVKTISKHLLIFSLALIFLFLFFLIIFIFTHILLGLVISIILCLMSVGLFFFLVFDFVKGRNLVKISLPDTFNRRVSLSCFSLAFIFVSFYFLSIHLMIRMELGSNLSMNEKIQYYMLPLQKQPSDSIDYHAMKKNKLTHTYMNVTVYYDKDEEVLLPIIEEALTKADKLTTDIIGTLKDNEIELLLHSSPDELYEQTKLVKTMGYFDDPNDIVGIAITNLDEIISDQMPGAFYFQSTIMHEYTHYRLQAFIKEQGLFVYRIPLWFHEGVAEYIGMNNVDQRYYPFKDTSFQHLQTHEDWEEYRLDNYDVYLQSYYAIHFLINTYGEEIIKEIILETAKTNDFNKGFKKATGMNMDDLQSVYLLFEQSKNSENEDNSY</sequence>
<keyword evidence="1" id="KW-0472">Membrane</keyword>
<dbReference type="EMBL" id="JAUSUD010000017">
    <property type="protein sequence ID" value="MDQ0232106.1"/>
    <property type="molecule type" value="Genomic_DNA"/>
</dbReference>
<comment type="caution">
    <text evidence="2">The sequence shown here is derived from an EMBL/GenBank/DDBJ whole genome shotgun (WGS) entry which is preliminary data.</text>
</comment>
<accession>A0ABT9ZIL4</accession>
<name>A0ABT9ZIL4_9BACI</name>
<evidence type="ECO:0000313" key="3">
    <source>
        <dbReference type="Proteomes" id="UP001234495"/>
    </source>
</evidence>
<organism evidence="2 3">
    <name type="scientific">Metabacillus malikii</name>
    <dbReference type="NCBI Taxonomy" id="1504265"/>
    <lineage>
        <taxon>Bacteria</taxon>
        <taxon>Bacillati</taxon>
        <taxon>Bacillota</taxon>
        <taxon>Bacilli</taxon>
        <taxon>Bacillales</taxon>
        <taxon>Bacillaceae</taxon>
        <taxon>Metabacillus</taxon>
    </lineage>
</organism>
<feature type="transmembrane region" description="Helical" evidence="1">
    <location>
        <begin position="78"/>
        <end position="101"/>
    </location>
</feature>
<keyword evidence="1" id="KW-1133">Transmembrane helix</keyword>
<dbReference type="RefSeq" id="WP_307344120.1">
    <property type="nucleotide sequence ID" value="NZ_JAUSUD010000017.1"/>
</dbReference>
<evidence type="ECO:0000256" key="1">
    <source>
        <dbReference type="SAM" id="Phobius"/>
    </source>
</evidence>
<dbReference type="Proteomes" id="UP001234495">
    <property type="component" value="Unassembled WGS sequence"/>
</dbReference>
<keyword evidence="1" id="KW-0812">Transmembrane</keyword>
<protein>
    <recommendedName>
        <fullName evidence="4">Peptidase MA-like domain-containing protein</fullName>
    </recommendedName>
</protein>
<feature type="transmembrane region" description="Helical" evidence="1">
    <location>
        <begin position="38"/>
        <end position="57"/>
    </location>
</feature>
<evidence type="ECO:0008006" key="4">
    <source>
        <dbReference type="Google" id="ProtNLM"/>
    </source>
</evidence>